<proteinExistence type="predicted"/>
<dbReference type="Proteomes" id="UP001234297">
    <property type="component" value="Chromosome 7"/>
</dbReference>
<evidence type="ECO:0000313" key="2">
    <source>
        <dbReference type="Proteomes" id="UP001234297"/>
    </source>
</evidence>
<dbReference type="EMBL" id="CM056815">
    <property type="protein sequence ID" value="KAJ8629387.1"/>
    <property type="molecule type" value="Genomic_DNA"/>
</dbReference>
<accession>A0ACC2L8F9</accession>
<protein>
    <submittedName>
        <fullName evidence="1">Uncharacterized protein</fullName>
    </submittedName>
</protein>
<keyword evidence="2" id="KW-1185">Reference proteome</keyword>
<evidence type="ECO:0000313" key="1">
    <source>
        <dbReference type="EMBL" id="KAJ8629387.1"/>
    </source>
</evidence>
<sequence length="454" mass="51556">MKVEEIKPGVPFQAFGGKNLSLFRSIDERQGIMFELSAFYTILNSRLAGIADMALPPDSPFHGVAAAIPQPAPEEDIDELMEYITGLTLYNSQGPSILYRDPNNDQDIVEAVYRWDERPYREIFRTGFRPRDQHSTSFEDYYNLERHVNGGGAPADTSPADGSVFVSTTRSTSWRPRLTTDTILYRYEIFAPGGIDTVLTLREHNDYPNQQEITFVGGISPQYIRTARPYAVVVSPESQFPNYVPCDDRIYRNGRFNPNPTSNEGQTTHEFLNCLRNVRCGKYMINLVFSRQQHRIEKRDTENDTTTPFVEEKYVDPICSVGHYIECAFNFSNSEEAYLFIADQCLQINYAPGTTNDKIIKGPMSIGDGLPYLRDTIFASGIDAAFTSSRENEAYIFRNNIYVLINFVKDGGRIIQGLKMITDSFYSLKGDRMHGGVNSMDPYEEIFLLMPNPC</sequence>
<name>A0ACC2L8F9_PERAE</name>
<gene>
    <name evidence="1" type="ORF">MRB53_022710</name>
</gene>
<organism evidence="1 2">
    <name type="scientific">Persea americana</name>
    <name type="common">Avocado</name>
    <dbReference type="NCBI Taxonomy" id="3435"/>
    <lineage>
        <taxon>Eukaryota</taxon>
        <taxon>Viridiplantae</taxon>
        <taxon>Streptophyta</taxon>
        <taxon>Embryophyta</taxon>
        <taxon>Tracheophyta</taxon>
        <taxon>Spermatophyta</taxon>
        <taxon>Magnoliopsida</taxon>
        <taxon>Magnoliidae</taxon>
        <taxon>Laurales</taxon>
        <taxon>Lauraceae</taxon>
        <taxon>Persea</taxon>
    </lineage>
</organism>
<reference evidence="1 2" key="1">
    <citation type="journal article" date="2022" name="Hortic Res">
        <title>A haplotype resolved chromosomal level avocado genome allows analysis of novel avocado genes.</title>
        <authorList>
            <person name="Nath O."/>
            <person name="Fletcher S.J."/>
            <person name="Hayward A."/>
            <person name="Shaw L.M."/>
            <person name="Masouleh A.K."/>
            <person name="Furtado A."/>
            <person name="Henry R.J."/>
            <person name="Mitter N."/>
        </authorList>
    </citation>
    <scope>NUCLEOTIDE SEQUENCE [LARGE SCALE GENOMIC DNA]</scope>
    <source>
        <strain evidence="2">cv. Hass</strain>
    </source>
</reference>
<comment type="caution">
    <text evidence="1">The sequence shown here is derived from an EMBL/GenBank/DDBJ whole genome shotgun (WGS) entry which is preliminary data.</text>
</comment>